<keyword evidence="1" id="KW-0175">Coiled coil</keyword>
<name>A0A1M6F0I8_9CLOT</name>
<evidence type="ECO:0000313" key="3">
    <source>
        <dbReference type="EMBL" id="SHI91202.1"/>
    </source>
</evidence>
<dbReference type="AlphaFoldDB" id="A0A1M6F0I8"/>
<protein>
    <submittedName>
        <fullName evidence="3">ORF6N domain-containing protein</fullName>
    </submittedName>
</protein>
<evidence type="ECO:0000259" key="2">
    <source>
        <dbReference type="Pfam" id="PF10543"/>
    </source>
</evidence>
<accession>A0A1M6F0I8</accession>
<organism evidence="3 4">
    <name type="scientific">Clostridium amylolyticum</name>
    <dbReference type="NCBI Taxonomy" id="1121298"/>
    <lineage>
        <taxon>Bacteria</taxon>
        <taxon>Bacillati</taxon>
        <taxon>Bacillota</taxon>
        <taxon>Clostridia</taxon>
        <taxon>Eubacteriales</taxon>
        <taxon>Clostridiaceae</taxon>
        <taxon>Clostridium</taxon>
    </lineage>
</organism>
<dbReference type="Proteomes" id="UP000184080">
    <property type="component" value="Unassembled WGS sequence"/>
</dbReference>
<reference evidence="3 4" key="1">
    <citation type="submission" date="2016-11" db="EMBL/GenBank/DDBJ databases">
        <authorList>
            <person name="Jaros S."/>
            <person name="Januszkiewicz K."/>
            <person name="Wedrychowicz H."/>
        </authorList>
    </citation>
    <scope>NUCLEOTIDE SEQUENCE [LARGE SCALE GENOMIC DNA]</scope>
    <source>
        <strain evidence="3 4">DSM 21864</strain>
    </source>
</reference>
<feature type="domain" description="KilA-N DNA-binding" evidence="2">
    <location>
        <begin position="13"/>
        <end position="95"/>
    </location>
</feature>
<evidence type="ECO:0000313" key="4">
    <source>
        <dbReference type="Proteomes" id="UP000184080"/>
    </source>
</evidence>
<evidence type="ECO:0000256" key="1">
    <source>
        <dbReference type="SAM" id="Coils"/>
    </source>
</evidence>
<dbReference type="OrthoDB" id="9812611at2"/>
<keyword evidence="4" id="KW-1185">Reference proteome</keyword>
<sequence>MTNLVKIKNQDLQVKEFNGQRIITFKDIDNLHERVDGTSRKNFSNNKKHFIDGLDYFEIKKSEVGEEFSSTFGFDKFAPIGFLITESGYLMLVKSLTDDLAWQVQRELVNNYFRAKEAKPSCIEDLIIMQAQALKDLREQLNQANNNALDAKAGVEKTKQEIQSMRDVYTLNPNSWRSDTTKLINAIAQKLGGFDHIRDVREESYKLLDERAGARLGIRLSNMKKNVLAETGSISKSKKVTKLDVIGVDKRLIEVYCLIVKEMAIKYGAA</sequence>
<dbReference type="STRING" id="1121298.SAMN05444401_1763"/>
<feature type="coiled-coil region" evidence="1">
    <location>
        <begin position="127"/>
        <end position="161"/>
    </location>
</feature>
<gene>
    <name evidence="3" type="ORF">SAMN05444401_1763</name>
</gene>
<proteinExistence type="predicted"/>
<dbReference type="RefSeq" id="WP_073005595.1">
    <property type="nucleotide sequence ID" value="NZ_FQZO01000002.1"/>
</dbReference>
<dbReference type="Pfam" id="PF10543">
    <property type="entry name" value="ORF6N"/>
    <property type="match status" value="1"/>
</dbReference>
<dbReference type="InterPro" id="IPR018873">
    <property type="entry name" value="KilA-N_DNA-bd_domain"/>
</dbReference>
<dbReference type="EMBL" id="FQZO01000002">
    <property type="protein sequence ID" value="SHI91202.1"/>
    <property type="molecule type" value="Genomic_DNA"/>
</dbReference>